<name>A0A9D4VDT9_ADICA</name>
<dbReference type="EMBL" id="JABFUD020000002">
    <property type="protein sequence ID" value="KAI5083811.1"/>
    <property type="molecule type" value="Genomic_DNA"/>
</dbReference>
<organism evidence="1 2">
    <name type="scientific">Adiantum capillus-veneris</name>
    <name type="common">Maidenhair fern</name>
    <dbReference type="NCBI Taxonomy" id="13818"/>
    <lineage>
        <taxon>Eukaryota</taxon>
        <taxon>Viridiplantae</taxon>
        <taxon>Streptophyta</taxon>
        <taxon>Embryophyta</taxon>
        <taxon>Tracheophyta</taxon>
        <taxon>Polypodiopsida</taxon>
        <taxon>Polypodiidae</taxon>
        <taxon>Polypodiales</taxon>
        <taxon>Pteridineae</taxon>
        <taxon>Pteridaceae</taxon>
        <taxon>Vittarioideae</taxon>
        <taxon>Adiantum</taxon>
    </lineage>
</organism>
<reference evidence="1" key="1">
    <citation type="submission" date="2021-01" db="EMBL/GenBank/DDBJ databases">
        <title>Adiantum capillus-veneris genome.</title>
        <authorList>
            <person name="Fang Y."/>
            <person name="Liao Q."/>
        </authorList>
    </citation>
    <scope>NUCLEOTIDE SEQUENCE</scope>
    <source>
        <strain evidence="1">H3</strain>
        <tissue evidence="1">Leaf</tissue>
    </source>
</reference>
<evidence type="ECO:0000313" key="1">
    <source>
        <dbReference type="EMBL" id="KAI5083811.1"/>
    </source>
</evidence>
<keyword evidence="2" id="KW-1185">Reference proteome</keyword>
<proteinExistence type="predicted"/>
<accession>A0A9D4VDT9</accession>
<dbReference type="AlphaFoldDB" id="A0A9D4VDT9"/>
<evidence type="ECO:0000313" key="2">
    <source>
        <dbReference type="Proteomes" id="UP000886520"/>
    </source>
</evidence>
<gene>
    <name evidence="1" type="ORF">GOP47_0003554</name>
</gene>
<comment type="caution">
    <text evidence="1">The sequence shown here is derived from an EMBL/GenBank/DDBJ whole genome shotgun (WGS) entry which is preliminary data.</text>
</comment>
<dbReference type="Proteomes" id="UP000886520">
    <property type="component" value="Chromosome 3"/>
</dbReference>
<protein>
    <submittedName>
        <fullName evidence="1">Uncharacterized protein</fullName>
    </submittedName>
</protein>
<sequence>MIPRYRLRLHIPRKLARQHVVCKAQEFESVCLHHPHAHRILQYFVEIPPHALLRAAALAAKRLSGHRRAGQMRNCHHRVHAHQAVENEEGHLQVFGVFGVRDE</sequence>